<dbReference type="Proteomes" id="UP000319783">
    <property type="component" value="Unassembled WGS sequence"/>
</dbReference>
<proteinExistence type="predicted"/>
<dbReference type="AlphaFoldDB" id="A0A533QF49"/>
<dbReference type="EMBL" id="SULG01000005">
    <property type="protein sequence ID" value="TLD43252.1"/>
    <property type="molecule type" value="Genomic_DNA"/>
</dbReference>
<gene>
    <name evidence="1" type="ORF">JETT_0421</name>
</gene>
<name>A0A533QF49_9BACT</name>
<organism evidence="1 2">
    <name type="scientific">Candidatus Jettenia ecosi</name>
    <dbReference type="NCBI Taxonomy" id="2494326"/>
    <lineage>
        <taxon>Bacteria</taxon>
        <taxon>Pseudomonadati</taxon>
        <taxon>Planctomycetota</taxon>
        <taxon>Candidatus Brocadiia</taxon>
        <taxon>Candidatus Brocadiales</taxon>
        <taxon>Candidatus Brocadiaceae</taxon>
        <taxon>Candidatus Jettenia</taxon>
    </lineage>
</organism>
<evidence type="ECO:0000313" key="2">
    <source>
        <dbReference type="Proteomes" id="UP000319783"/>
    </source>
</evidence>
<comment type="caution">
    <text evidence="1">The sequence shown here is derived from an EMBL/GenBank/DDBJ whole genome shotgun (WGS) entry which is preliminary data.</text>
</comment>
<evidence type="ECO:0000313" key="1">
    <source>
        <dbReference type="EMBL" id="TLD43252.1"/>
    </source>
</evidence>
<protein>
    <submittedName>
        <fullName evidence="1">Uncharacterized protein</fullName>
    </submittedName>
</protein>
<sequence length="38" mass="4513">MISLYSLGYSSANLAREIFPQFNSELFRQNFHSQIFKK</sequence>
<accession>A0A533QF49</accession>
<reference evidence="1 2" key="1">
    <citation type="submission" date="2019-04" db="EMBL/GenBank/DDBJ databases">
        <title>Genome of a novel bacterium Candidatus Jettenia ecosi reconstructed from metagenome of an anammox bioreactor.</title>
        <authorList>
            <person name="Mardanov A.V."/>
            <person name="Beletsky A.V."/>
            <person name="Ravin N.V."/>
            <person name="Botchkova E.A."/>
            <person name="Litti Y.V."/>
            <person name="Nozhevnikova A.N."/>
        </authorList>
    </citation>
    <scope>NUCLEOTIDE SEQUENCE [LARGE SCALE GENOMIC DNA]</scope>
    <source>
        <strain evidence="1">J2</strain>
    </source>
</reference>